<sequence>MTWHVSNLKSGAFPTNTRHTTLLRLLLPHTLLSESLGHFSVITKKFLRDMNPPTLRVLVGLQSDG</sequence>
<evidence type="ECO:0000313" key="1">
    <source>
        <dbReference type="EMBL" id="MED6173705.1"/>
    </source>
</evidence>
<reference evidence="1 2" key="1">
    <citation type="journal article" date="2023" name="Plants (Basel)">
        <title>Bridging the Gap: Combining Genomics and Transcriptomics Approaches to Understand Stylosanthes scabra, an Orphan Legume from the Brazilian Caatinga.</title>
        <authorList>
            <person name="Ferreira-Neto J.R.C."/>
            <person name="da Silva M.D."/>
            <person name="Binneck E."/>
            <person name="de Melo N.F."/>
            <person name="da Silva R.H."/>
            <person name="de Melo A.L.T.M."/>
            <person name="Pandolfi V."/>
            <person name="Bustamante F.O."/>
            <person name="Brasileiro-Vidal A.C."/>
            <person name="Benko-Iseppon A.M."/>
        </authorList>
    </citation>
    <scope>NUCLEOTIDE SEQUENCE [LARGE SCALE GENOMIC DNA]</scope>
    <source>
        <tissue evidence="1">Leaves</tissue>
    </source>
</reference>
<accession>A0ABU6VMS3</accession>
<dbReference type="EMBL" id="JASCZI010151609">
    <property type="protein sequence ID" value="MED6173705.1"/>
    <property type="molecule type" value="Genomic_DNA"/>
</dbReference>
<comment type="caution">
    <text evidence="1">The sequence shown here is derived from an EMBL/GenBank/DDBJ whole genome shotgun (WGS) entry which is preliminary data.</text>
</comment>
<keyword evidence="2" id="KW-1185">Reference proteome</keyword>
<gene>
    <name evidence="1" type="ORF">PIB30_062198</name>
</gene>
<proteinExistence type="predicted"/>
<dbReference type="Proteomes" id="UP001341840">
    <property type="component" value="Unassembled WGS sequence"/>
</dbReference>
<protein>
    <submittedName>
        <fullName evidence="1">Uncharacterized protein</fullName>
    </submittedName>
</protein>
<evidence type="ECO:0000313" key="2">
    <source>
        <dbReference type="Proteomes" id="UP001341840"/>
    </source>
</evidence>
<name>A0ABU6VMS3_9FABA</name>
<organism evidence="1 2">
    <name type="scientific">Stylosanthes scabra</name>
    <dbReference type="NCBI Taxonomy" id="79078"/>
    <lineage>
        <taxon>Eukaryota</taxon>
        <taxon>Viridiplantae</taxon>
        <taxon>Streptophyta</taxon>
        <taxon>Embryophyta</taxon>
        <taxon>Tracheophyta</taxon>
        <taxon>Spermatophyta</taxon>
        <taxon>Magnoliopsida</taxon>
        <taxon>eudicotyledons</taxon>
        <taxon>Gunneridae</taxon>
        <taxon>Pentapetalae</taxon>
        <taxon>rosids</taxon>
        <taxon>fabids</taxon>
        <taxon>Fabales</taxon>
        <taxon>Fabaceae</taxon>
        <taxon>Papilionoideae</taxon>
        <taxon>50 kb inversion clade</taxon>
        <taxon>dalbergioids sensu lato</taxon>
        <taxon>Dalbergieae</taxon>
        <taxon>Pterocarpus clade</taxon>
        <taxon>Stylosanthes</taxon>
    </lineage>
</organism>